<feature type="transmembrane region" description="Helical" evidence="6">
    <location>
        <begin position="33"/>
        <end position="54"/>
    </location>
</feature>
<dbReference type="Pfam" id="PF01810">
    <property type="entry name" value="LysE"/>
    <property type="match status" value="1"/>
</dbReference>
<keyword evidence="3 6" id="KW-0812">Transmembrane</keyword>
<keyword evidence="8" id="KW-1185">Reference proteome</keyword>
<keyword evidence="4 6" id="KW-1133">Transmembrane helix</keyword>
<dbReference type="GO" id="GO:0015171">
    <property type="term" value="F:amino acid transmembrane transporter activity"/>
    <property type="evidence" value="ECO:0007669"/>
    <property type="project" value="TreeGrafter"/>
</dbReference>
<dbReference type="PANTHER" id="PTHR30086">
    <property type="entry name" value="ARGININE EXPORTER PROTEIN ARGO"/>
    <property type="match status" value="1"/>
</dbReference>
<dbReference type="PANTHER" id="PTHR30086:SF20">
    <property type="entry name" value="ARGININE EXPORTER PROTEIN ARGO-RELATED"/>
    <property type="match status" value="1"/>
</dbReference>
<reference evidence="7" key="1">
    <citation type="submission" date="2020-12" db="EMBL/GenBank/DDBJ databases">
        <title>The genome sequence of Inhella sp. 1Y17.</title>
        <authorList>
            <person name="Liu Y."/>
        </authorList>
    </citation>
    <scope>NUCLEOTIDE SEQUENCE</scope>
    <source>
        <strain evidence="7">1Y17</strain>
    </source>
</reference>
<proteinExistence type="predicted"/>
<dbReference type="GO" id="GO:0005886">
    <property type="term" value="C:plasma membrane"/>
    <property type="evidence" value="ECO:0007669"/>
    <property type="project" value="UniProtKB-SubCell"/>
</dbReference>
<feature type="transmembrane region" description="Helical" evidence="6">
    <location>
        <begin position="137"/>
        <end position="158"/>
    </location>
</feature>
<evidence type="ECO:0000256" key="4">
    <source>
        <dbReference type="ARBA" id="ARBA00022989"/>
    </source>
</evidence>
<keyword evidence="2" id="KW-1003">Cell membrane</keyword>
<dbReference type="Proteomes" id="UP000613266">
    <property type="component" value="Unassembled WGS sequence"/>
</dbReference>
<dbReference type="AlphaFoldDB" id="A0A931J0E1"/>
<evidence type="ECO:0000256" key="2">
    <source>
        <dbReference type="ARBA" id="ARBA00022475"/>
    </source>
</evidence>
<feature type="transmembrane region" description="Helical" evidence="6">
    <location>
        <begin position="170"/>
        <end position="186"/>
    </location>
</feature>
<dbReference type="EMBL" id="JAEDAK010000005">
    <property type="protein sequence ID" value="MBH9577164.1"/>
    <property type="molecule type" value="Genomic_DNA"/>
</dbReference>
<evidence type="ECO:0000256" key="6">
    <source>
        <dbReference type="SAM" id="Phobius"/>
    </source>
</evidence>
<feature type="transmembrane region" description="Helical" evidence="6">
    <location>
        <begin position="66"/>
        <end position="83"/>
    </location>
</feature>
<accession>A0A931J0E1</accession>
<comment type="subcellular location">
    <subcellularLocation>
        <location evidence="1">Cell membrane</location>
        <topology evidence="1">Multi-pass membrane protein</topology>
    </subcellularLocation>
</comment>
<evidence type="ECO:0000313" key="8">
    <source>
        <dbReference type="Proteomes" id="UP000613266"/>
    </source>
</evidence>
<dbReference type="InterPro" id="IPR001123">
    <property type="entry name" value="LeuE-type"/>
</dbReference>
<comment type="caution">
    <text evidence="7">The sequence shown here is derived from an EMBL/GenBank/DDBJ whole genome shotgun (WGS) entry which is preliminary data.</text>
</comment>
<organism evidence="7 8">
    <name type="scientific">Inhella proteolytica</name>
    <dbReference type="NCBI Taxonomy" id="2795029"/>
    <lineage>
        <taxon>Bacteria</taxon>
        <taxon>Pseudomonadati</taxon>
        <taxon>Pseudomonadota</taxon>
        <taxon>Betaproteobacteria</taxon>
        <taxon>Burkholderiales</taxon>
        <taxon>Sphaerotilaceae</taxon>
        <taxon>Inhella</taxon>
    </lineage>
</organism>
<keyword evidence="5 6" id="KW-0472">Membrane</keyword>
<evidence type="ECO:0000313" key="7">
    <source>
        <dbReference type="EMBL" id="MBH9577164.1"/>
    </source>
</evidence>
<dbReference type="GO" id="GO:0033228">
    <property type="term" value="P:cysteine export across plasma membrane"/>
    <property type="evidence" value="ECO:0007669"/>
    <property type="project" value="TreeGrafter"/>
</dbReference>
<gene>
    <name evidence="7" type="ORF">I7X39_09625</name>
</gene>
<evidence type="ECO:0000256" key="1">
    <source>
        <dbReference type="ARBA" id="ARBA00004651"/>
    </source>
</evidence>
<name>A0A931J0E1_9BURK</name>
<evidence type="ECO:0000256" key="3">
    <source>
        <dbReference type="ARBA" id="ARBA00022692"/>
    </source>
</evidence>
<sequence length="187" mass="19484">MAGFALAASISPGPVNLLTLRAGALHGWPAGLRVAWGATLGFTALLLLAGLGLQSAWARWPLLNEALHWAGLAFLLWMAWQLARDAGELGPARGERAGAWLAAAAQWLNPKAWLAALAGTGLFAGGGELDRVLQFTAIYAVVCLASMACWGLAGACLGGRVRGGAGLRRLNRVLALLLLLSALALWR</sequence>
<protein>
    <submittedName>
        <fullName evidence="7">LysE family transporter</fullName>
    </submittedName>
</protein>
<dbReference type="RefSeq" id="WP_198110983.1">
    <property type="nucleotide sequence ID" value="NZ_JAEDAK010000005.1"/>
</dbReference>
<evidence type="ECO:0000256" key="5">
    <source>
        <dbReference type="ARBA" id="ARBA00023136"/>
    </source>
</evidence>